<keyword evidence="2" id="KW-1185">Reference proteome</keyword>
<evidence type="ECO:0000313" key="1">
    <source>
        <dbReference type="EMBL" id="KTC78307.1"/>
    </source>
</evidence>
<name>A0A0W0S4C8_9GAMM</name>
<protein>
    <submittedName>
        <fullName evidence="1">Dot/Icm T4SS effector</fullName>
    </submittedName>
</protein>
<reference evidence="1 2" key="1">
    <citation type="submission" date="2015-11" db="EMBL/GenBank/DDBJ databases">
        <title>Genomic analysis of 38 Legionella species identifies large and diverse effector repertoires.</title>
        <authorList>
            <person name="Burstein D."/>
            <person name="Amaro F."/>
            <person name="Zusman T."/>
            <person name="Lifshitz Z."/>
            <person name="Cohen O."/>
            <person name="Gilbert J.A."/>
            <person name="Pupko T."/>
            <person name="Shuman H.A."/>
            <person name="Segal G."/>
        </authorList>
    </citation>
    <scope>NUCLEOTIDE SEQUENCE [LARGE SCALE GENOMIC DNA]</scope>
    <source>
        <strain evidence="1 2">ATCC 43878</strain>
    </source>
</reference>
<dbReference type="STRING" id="29422.Lbru_2599"/>
<dbReference type="OrthoDB" id="5631291at2"/>
<dbReference type="PATRIC" id="fig|29422.6.peg.2762"/>
<dbReference type="RefSeq" id="WP_058442568.1">
    <property type="nucleotide sequence ID" value="NZ_CAAAHU010000004.1"/>
</dbReference>
<dbReference type="Proteomes" id="UP000054742">
    <property type="component" value="Unassembled WGS sequence"/>
</dbReference>
<dbReference type="AlphaFoldDB" id="A0A0W0S4C8"/>
<dbReference type="EMBL" id="LNXV01000033">
    <property type="protein sequence ID" value="KTC78307.1"/>
    <property type="molecule type" value="Genomic_DNA"/>
</dbReference>
<comment type="caution">
    <text evidence="1">The sequence shown here is derived from an EMBL/GenBank/DDBJ whole genome shotgun (WGS) entry which is preliminary data.</text>
</comment>
<gene>
    <name evidence="1" type="ORF">Lbru_2599</name>
</gene>
<organism evidence="1 2">
    <name type="scientific">Legionella brunensis</name>
    <dbReference type="NCBI Taxonomy" id="29422"/>
    <lineage>
        <taxon>Bacteria</taxon>
        <taxon>Pseudomonadati</taxon>
        <taxon>Pseudomonadota</taxon>
        <taxon>Gammaproteobacteria</taxon>
        <taxon>Legionellales</taxon>
        <taxon>Legionellaceae</taxon>
        <taxon>Legionella</taxon>
    </lineage>
</organism>
<proteinExistence type="predicted"/>
<dbReference type="SUPFAM" id="SSF48371">
    <property type="entry name" value="ARM repeat"/>
    <property type="match status" value="1"/>
</dbReference>
<accession>A0A0W0S4C8</accession>
<dbReference type="InterPro" id="IPR016024">
    <property type="entry name" value="ARM-type_fold"/>
</dbReference>
<evidence type="ECO:0000313" key="2">
    <source>
        <dbReference type="Proteomes" id="UP000054742"/>
    </source>
</evidence>
<sequence length="564" mass="64565">MSLIIAIKQDLSTWLQYRITDLETYSSEIMSFRILKEGFLRENDNILSRLETLNKSIDEHQATPNAKAIHLLINSYHQVLHKTHTPESRAFISSLDKLLKTMSRQTTDAIVSQMSKEFVDTIISHCLAGLNSDDKSYDYACRHLLTSLCQLQSASNHQTLERIKAYLGQQDLNLLGEKQLILIASDILSGTEKDLTTSTLNGVWIQRLLTSPRFIAASNPKVIQSLVDRYRFISLTLKQDEFERLNQWLKTKLAFYDHHQQSLTRVEKSILDSPKRREYLLKKRERLLSFRADDSIRALFNQLEDNCIELRKDAPETADSALDVLYSHYNSSLTSLRSDFLFKVADFIVNRASRNRGDIDIAQDTLLGWLRRYLPYKNFEQNELARKSQVSLYNAEGEKIGFINEANQAMTFIDDEPCSLLETQGMCPGISLYDSNRCVMGTLMPSGEVKRENLFQKSTSALLIAKVLTEQLTQSPAALELLMTDIFTEHTLEQLYANSETEKHPWIETQISLHFLEKQQPKETVSYRTETLSPIKAPKNIGLFSKTRNTQETTLESQTGLVTG</sequence>